<dbReference type="AlphaFoldDB" id="A0AA43B9V3"/>
<keyword evidence="4" id="KW-0378">Hydrolase</keyword>
<evidence type="ECO:0000256" key="7">
    <source>
        <dbReference type="ARBA" id="ARBA00043224"/>
    </source>
</evidence>
<sequence>MQRFVVVVDTQADFMCADGALPVAGAEALIAPMQRWLALLRPAETAGVLFTFDTHSAEAYPASAEAEQFPLHCVHSTPGWANMLDSNVVNAAIPVYRLEKGVFDMWAEADIAIEAVATGETVARDAFFAALIARGVREVAVIGVAADYCVRWAIEGFVARAFAVELPAGLTRGIARQIEQVVAEDFANAPLRLETAA</sequence>
<evidence type="ECO:0000256" key="4">
    <source>
        <dbReference type="ARBA" id="ARBA00022801"/>
    </source>
</evidence>
<dbReference type="Pfam" id="PF00857">
    <property type="entry name" value="Isochorismatase"/>
    <property type="match status" value="1"/>
</dbReference>
<keyword evidence="3" id="KW-0479">Metal-binding</keyword>
<dbReference type="InterPro" id="IPR052347">
    <property type="entry name" value="Isochorismatase_Nicotinamidase"/>
</dbReference>
<evidence type="ECO:0000256" key="5">
    <source>
        <dbReference type="ARBA" id="ARBA00037900"/>
    </source>
</evidence>
<accession>A0AA43B9V3</accession>
<evidence type="ECO:0000313" key="10">
    <source>
        <dbReference type="Proteomes" id="UP001162318"/>
    </source>
</evidence>
<evidence type="ECO:0000259" key="8">
    <source>
        <dbReference type="Pfam" id="PF00857"/>
    </source>
</evidence>
<dbReference type="RefSeq" id="WP_066768706.1">
    <property type="nucleotide sequence ID" value="NZ_JAOCKX010000001.1"/>
</dbReference>
<organism evidence="9 10">
    <name type="scientific">Sphingobium yanoikuyae</name>
    <name type="common">Sphingomonas yanoikuyae</name>
    <dbReference type="NCBI Taxonomy" id="13690"/>
    <lineage>
        <taxon>Bacteria</taxon>
        <taxon>Pseudomonadati</taxon>
        <taxon>Pseudomonadota</taxon>
        <taxon>Alphaproteobacteria</taxon>
        <taxon>Sphingomonadales</taxon>
        <taxon>Sphingomonadaceae</taxon>
        <taxon>Sphingobium</taxon>
    </lineage>
</organism>
<comment type="pathway">
    <text evidence="5">Cofactor biosynthesis; nicotinate biosynthesis; nicotinate from nicotinamide: step 1/1.</text>
</comment>
<name>A0AA43B9V3_SPHYA</name>
<dbReference type="SUPFAM" id="SSF52499">
    <property type="entry name" value="Isochorismatase-like hydrolases"/>
    <property type="match status" value="1"/>
</dbReference>
<keyword evidence="2" id="KW-0662">Pyridine nucleotide biosynthesis</keyword>
<dbReference type="PANTHER" id="PTHR11080">
    <property type="entry name" value="PYRAZINAMIDASE/NICOTINAMIDASE"/>
    <property type="match status" value="1"/>
</dbReference>
<evidence type="ECO:0000256" key="3">
    <source>
        <dbReference type="ARBA" id="ARBA00022723"/>
    </source>
</evidence>
<dbReference type="GO" id="GO:0019363">
    <property type="term" value="P:pyridine nucleotide biosynthetic process"/>
    <property type="evidence" value="ECO:0007669"/>
    <property type="project" value="UniProtKB-KW"/>
</dbReference>
<dbReference type="GO" id="GO:0008936">
    <property type="term" value="F:nicotinamidase activity"/>
    <property type="evidence" value="ECO:0007669"/>
    <property type="project" value="UniProtKB-EC"/>
</dbReference>
<dbReference type="Proteomes" id="UP001162318">
    <property type="component" value="Unassembled WGS sequence"/>
</dbReference>
<dbReference type="Gene3D" id="3.40.50.850">
    <property type="entry name" value="Isochorismatase-like"/>
    <property type="match status" value="1"/>
</dbReference>
<gene>
    <name evidence="9" type="ORF">N5J77_00715</name>
</gene>
<dbReference type="GO" id="GO:0046872">
    <property type="term" value="F:metal ion binding"/>
    <property type="evidence" value="ECO:0007669"/>
    <property type="project" value="UniProtKB-KW"/>
</dbReference>
<proteinExistence type="inferred from homology"/>
<protein>
    <recommendedName>
        <fullName evidence="6">nicotinamidase</fullName>
        <ecNumber evidence="6">3.5.1.19</ecNumber>
    </recommendedName>
    <alternativeName>
        <fullName evidence="7">Nicotinamide deamidase</fullName>
    </alternativeName>
</protein>
<evidence type="ECO:0000256" key="6">
    <source>
        <dbReference type="ARBA" id="ARBA00039017"/>
    </source>
</evidence>
<dbReference type="InterPro" id="IPR036380">
    <property type="entry name" value="Isochorismatase-like_sf"/>
</dbReference>
<feature type="domain" description="Isochorismatase-like" evidence="8">
    <location>
        <begin position="5"/>
        <end position="151"/>
    </location>
</feature>
<dbReference type="EC" id="3.5.1.19" evidence="6"/>
<dbReference type="PANTHER" id="PTHR11080:SF2">
    <property type="entry name" value="LD05707P"/>
    <property type="match status" value="1"/>
</dbReference>
<evidence type="ECO:0000256" key="1">
    <source>
        <dbReference type="ARBA" id="ARBA00006336"/>
    </source>
</evidence>
<reference evidence="9" key="1">
    <citation type="submission" date="2022-09" db="EMBL/GenBank/DDBJ databases">
        <title>Intensive care unit water sources are persistently colonized with multi-drug resistant bacteria and are the site of extensive horizontal gene transfer of antibiotic resistance genes.</title>
        <authorList>
            <person name="Diorio-Toth L."/>
        </authorList>
    </citation>
    <scope>NUCLEOTIDE SEQUENCE</scope>
    <source>
        <strain evidence="9">GD03659</strain>
    </source>
</reference>
<evidence type="ECO:0000256" key="2">
    <source>
        <dbReference type="ARBA" id="ARBA00022642"/>
    </source>
</evidence>
<comment type="caution">
    <text evidence="9">The sequence shown here is derived from an EMBL/GenBank/DDBJ whole genome shotgun (WGS) entry which is preliminary data.</text>
</comment>
<dbReference type="EMBL" id="JAOCKX010000001">
    <property type="protein sequence ID" value="MDH2129629.1"/>
    <property type="molecule type" value="Genomic_DNA"/>
</dbReference>
<dbReference type="InterPro" id="IPR000868">
    <property type="entry name" value="Isochorismatase-like_dom"/>
</dbReference>
<evidence type="ECO:0000313" key="9">
    <source>
        <dbReference type="EMBL" id="MDH2129629.1"/>
    </source>
</evidence>
<comment type="similarity">
    <text evidence="1">Belongs to the isochorismatase family.</text>
</comment>